<gene>
    <name evidence="3" type="ORF">Q4535_10565</name>
</gene>
<evidence type="ECO:0000313" key="3">
    <source>
        <dbReference type="EMBL" id="MDO6672558.1"/>
    </source>
</evidence>
<keyword evidence="1" id="KW-1133">Transmembrane helix</keyword>
<evidence type="ECO:0000259" key="2">
    <source>
        <dbReference type="Pfam" id="PF22150"/>
    </source>
</evidence>
<protein>
    <recommendedName>
        <fullName evidence="2">Type IV pilin Tt1218-like domain-containing protein</fullName>
    </recommendedName>
</protein>
<evidence type="ECO:0000313" key="4">
    <source>
        <dbReference type="Proteomes" id="UP001170481"/>
    </source>
</evidence>
<organism evidence="3 4">
    <name type="scientific">Cobetia amphilecti</name>
    <dbReference type="NCBI Taxonomy" id="1055104"/>
    <lineage>
        <taxon>Bacteria</taxon>
        <taxon>Pseudomonadati</taxon>
        <taxon>Pseudomonadota</taxon>
        <taxon>Gammaproteobacteria</taxon>
        <taxon>Oceanospirillales</taxon>
        <taxon>Halomonadaceae</taxon>
        <taxon>Cobetia</taxon>
    </lineage>
</organism>
<proteinExistence type="predicted"/>
<accession>A0AAP4U1W4</accession>
<keyword evidence="1" id="KW-0472">Membrane</keyword>
<sequence>MTRVAELGVSRASGGQQGTSLLEALIALLLMGLTLLGFGLMQMESLQANNESYARTEARILLVSMAERIQANPDGVDDYDGLSTAGAGNPGGCPCSVAELAARDVAVWADRLEDSSLNAPVGTIASSGSDLLTLTLGWSGAAQLGQNEDSMDADAQALSETLQIRVVP</sequence>
<evidence type="ECO:0000256" key="1">
    <source>
        <dbReference type="SAM" id="Phobius"/>
    </source>
</evidence>
<keyword evidence="1" id="KW-0812">Transmembrane</keyword>
<dbReference type="RefSeq" id="WP_152965435.1">
    <property type="nucleotide sequence ID" value="NZ_JAHKQM010000006.1"/>
</dbReference>
<reference evidence="3" key="1">
    <citation type="submission" date="2023-07" db="EMBL/GenBank/DDBJ databases">
        <title>Genome content predicts the carbon catabolic preferences of heterotrophic bacteria.</title>
        <authorList>
            <person name="Gralka M."/>
        </authorList>
    </citation>
    <scope>NUCLEOTIDE SEQUENCE</scope>
    <source>
        <strain evidence="3">C2R13</strain>
    </source>
</reference>
<dbReference type="EMBL" id="JAUORK010000012">
    <property type="protein sequence ID" value="MDO6672558.1"/>
    <property type="molecule type" value="Genomic_DNA"/>
</dbReference>
<dbReference type="Pfam" id="PF22150">
    <property type="entry name" value="Tt1218-like"/>
    <property type="match status" value="1"/>
</dbReference>
<dbReference type="InterPro" id="IPR054402">
    <property type="entry name" value="Tt1218-like_dom"/>
</dbReference>
<name>A0AAP4U1W4_9GAMM</name>
<dbReference type="AlphaFoldDB" id="A0AAP4U1W4"/>
<dbReference type="Proteomes" id="UP001170481">
    <property type="component" value="Unassembled WGS sequence"/>
</dbReference>
<feature type="transmembrane region" description="Helical" evidence="1">
    <location>
        <begin position="21"/>
        <end position="41"/>
    </location>
</feature>
<feature type="domain" description="Type IV pilin Tt1218-like" evidence="2">
    <location>
        <begin position="41"/>
        <end position="106"/>
    </location>
</feature>
<comment type="caution">
    <text evidence="3">The sequence shown here is derived from an EMBL/GenBank/DDBJ whole genome shotgun (WGS) entry which is preliminary data.</text>
</comment>